<dbReference type="AlphaFoldDB" id="A0A7R8ZJT0"/>
<name>A0A7R8ZJT0_9CRUS</name>
<dbReference type="InterPro" id="IPR032860">
    <property type="entry name" value="ALKBH5"/>
</dbReference>
<dbReference type="GO" id="GO:0046872">
    <property type="term" value="F:metal ion binding"/>
    <property type="evidence" value="ECO:0007669"/>
    <property type="project" value="UniProtKB-KW"/>
</dbReference>
<evidence type="ECO:0000256" key="4">
    <source>
        <dbReference type="ARBA" id="ARBA00022964"/>
    </source>
</evidence>
<evidence type="ECO:0000256" key="3">
    <source>
        <dbReference type="ARBA" id="ARBA00022723"/>
    </source>
</evidence>
<dbReference type="GO" id="GO:0006406">
    <property type="term" value="P:mRNA export from nucleus"/>
    <property type="evidence" value="ECO:0007669"/>
    <property type="project" value="TreeGrafter"/>
</dbReference>
<dbReference type="Gene3D" id="2.60.120.590">
    <property type="entry name" value="Alpha-ketoglutarate-dependent dioxygenase AlkB-like"/>
    <property type="match status" value="1"/>
</dbReference>
<dbReference type="InterPro" id="IPR037151">
    <property type="entry name" value="AlkB-like_sf"/>
</dbReference>
<sequence>MLTFLNDSALSFGCRFSSRPLKVSKPVYTVPLPRGSVLAMTGYAADKVSHCICPQDLTHDRIEILIRRTCLSARRMNSHAFMNMKRDPQFTRSHRPETPPRESGGGGSGGGSHRKRSNKQQPSGGAGGVRVSGGSADQRKTEPGKGGSKDPQTTGNARQ</sequence>
<proteinExistence type="inferred from homology"/>
<dbReference type="PANTHER" id="PTHR32074:SF2">
    <property type="entry name" value="RNA DEMETHYLASE ALKBH5"/>
    <property type="match status" value="1"/>
</dbReference>
<keyword evidence="5" id="KW-0560">Oxidoreductase</keyword>
<evidence type="ECO:0000256" key="5">
    <source>
        <dbReference type="ARBA" id="ARBA00023002"/>
    </source>
</evidence>
<keyword evidence="3" id="KW-0479">Metal-binding</keyword>
<reference evidence="8" key="1">
    <citation type="submission" date="2020-11" db="EMBL/GenBank/DDBJ databases">
        <authorList>
            <person name="Tran Van P."/>
        </authorList>
    </citation>
    <scope>NUCLEOTIDE SEQUENCE</scope>
</reference>
<dbReference type="GO" id="GO:0035515">
    <property type="term" value="F:oxidative RNA demethylase activity"/>
    <property type="evidence" value="ECO:0007669"/>
    <property type="project" value="InterPro"/>
</dbReference>
<evidence type="ECO:0000256" key="2">
    <source>
        <dbReference type="ARBA" id="ARBA00007879"/>
    </source>
</evidence>
<feature type="region of interest" description="Disordered" evidence="7">
    <location>
        <begin position="80"/>
        <end position="159"/>
    </location>
</feature>
<keyword evidence="4" id="KW-0223">Dioxygenase</keyword>
<comment type="similarity">
    <text evidence="2">Belongs to the alkB family.</text>
</comment>
<evidence type="ECO:0000256" key="6">
    <source>
        <dbReference type="ARBA" id="ARBA00023004"/>
    </source>
</evidence>
<dbReference type="PANTHER" id="PTHR32074">
    <property type="entry name" value="RNA DEMETHYLASE ALKBH5"/>
    <property type="match status" value="1"/>
</dbReference>
<comment type="cofactor">
    <cofactor evidence="1">
        <name>Fe(2+)</name>
        <dbReference type="ChEBI" id="CHEBI:29033"/>
    </cofactor>
</comment>
<evidence type="ECO:0000313" key="8">
    <source>
        <dbReference type="EMBL" id="CAD7227155.1"/>
    </source>
</evidence>
<feature type="compositionally biased region" description="Basic and acidic residues" evidence="7">
    <location>
        <begin position="84"/>
        <end position="100"/>
    </location>
</feature>
<dbReference type="EMBL" id="OB661051">
    <property type="protein sequence ID" value="CAD7227155.1"/>
    <property type="molecule type" value="Genomic_DNA"/>
</dbReference>
<organism evidence="8">
    <name type="scientific">Cyprideis torosa</name>
    <dbReference type="NCBI Taxonomy" id="163714"/>
    <lineage>
        <taxon>Eukaryota</taxon>
        <taxon>Metazoa</taxon>
        <taxon>Ecdysozoa</taxon>
        <taxon>Arthropoda</taxon>
        <taxon>Crustacea</taxon>
        <taxon>Oligostraca</taxon>
        <taxon>Ostracoda</taxon>
        <taxon>Podocopa</taxon>
        <taxon>Podocopida</taxon>
        <taxon>Cytherocopina</taxon>
        <taxon>Cytheroidea</taxon>
        <taxon>Cytherideidae</taxon>
        <taxon>Cyprideis</taxon>
    </lineage>
</organism>
<evidence type="ECO:0000256" key="1">
    <source>
        <dbReference type="ARBA" id="ARBA00001954"/>
    </source>
</evidence>
<evidence type="ECO:0000256" key="7">
    <source>
        <dbReference type="SAM" id="MobiDB-lite"/>
    </source>
</evidence>
<feature type="compositionally biased region" description="Polar residues" evidence="7">
    <location>
        <begin position="150"/>
        <end position="159"/>
    </location>
</feature>
<dbReference type="GO" id="GO:0006397">
    <property type="term" value="P:mRNA processing"/>
    <property type="evidence" value="ECO:0007669"/>
    <property type="project" value="InterPro"/>
</dbReference>
<dbReference type="OrthoDB" id="271595at2759"/>
<gene>
    <name evidence="8" type="ORF">CTOB1V02_LOCUS5064</name>
</gene>
<dbReference type="GO" id="GO:0005634">
    <property type="term" value="C:nucleus"/>
    <property type="evidence" value="ECO:0007669"/>
    <property type="project" value="TreeGrafter"/>
</dbReference>
<keyword evidence="6" id="KW-0408">Iron</keyword>
<protein>
    <submittedName>
        <fullName evidence="8">Uncharacterized protein</fullName>
    </submittedName>
</protein>
<accession>A0A7R8ZJT0</accession>